<keyword evidence="9" id="KW-1185">Reference proteome</keyword>
<keyword evidence="3 6" id="KW-0812">Transmembrane</keyword>
<feature type="transmembrane region" description="Helical" evidence="6">
    <location>
        <begin position="357"/>
        <end position="381"/>
    </location>
</feature>
<evidence type="ECO:0000256" key="5">
    <source>
        <dbReference type="ARBA" id="ARBA00023136"/>
    </source>
</evidence>
<keyword evidence="4 6" id="KW-1133">Transmembrane helix</keyword>
<feature type="transmembrane region" description="Helical" evidence="6">
    <location>
        <begin position="33"/>
        <end position="52"/>
    </location>
</feature>
<keyword evidence="2" id="KW-0813">Transport</keyword>
<feature type="transmembrane region" description="Helical" evidence="6">
    <location>
        <begin position="155"/>
        <end position="177"/>
    </location>
</feature>
<reference evidence="8 9" key="1">
    <citation type="submission" date="2023-07" db="EMBL/GenBank/DDBJ databases">
        <title>Genomic Encyclopedia of Type Strains, Phase IV (KMG-IV): sequencing the most valuable type-strain genomes for metagenomic binning, comparative biology and taxonomic classification.</title>
        <authorList>
            <person name="Goeker M."/>
        </authorList>
    </citation>
    <scope>NUCLEOTIDE SEQUENCE [LARGE SCALE GENOMIC DNA]</scope>
    <source>
        <strain evidence="8 9">DSM 19619</strain>
    </source>
</reference>
<comment type="subcellular location">
    <subcellularLocation>
        <location evidence="1">Membrane</location>
        <topology evidence="1">Multi-pass membrane protein</topology>
    </subcellularLocation>
</comment>
<dbReference type="InterPro" id="IPR020846">
    <property type="entry name" value="MFS_dom"/>
</dbReference>
<dbReference type="InterPro" id="IPR036259">
    <property type="entry name" value="MFS_trans_sf"/>
</dbReference>
<feature type="transmembrane region" description="Helical" evidence="6">
    <location>
        <begin position="221"/>
        <end position="241"/>
    </location>
</feature>
<gene>
    <name evidence="8" type="ORF">QO011_001391</name>
</gene>
<dbReference type="Gene3D" id="1.20.1250.20">
    <property type="entry name" value="MFS general substrate transporter like domains"/>
    <property type="match status" value="2"/>
</dbReference>
<organism evidence="8 9">
    <name type="scientific">Labrys wisconsinensis</name>
    <dbReference type="NCBI Taxonomy" id="425677"/>
    <lineage>
        <taxon>Bacteria</taxon>
        <taxon>Pseudomonadati</taxon>
        <taxon>Pseudomonadota</taxon>
        <taxon>Alphaproteobacteria</taxon>
        <taxon>Hyphomicrobiales</taxon>
        <taxon>Xanthobacteraceae</taxon>
        <taxon>Labrys</taxon>
    </lineage>
</organism>
<feature type="transmembrane region" description="Helical" evidence="6">
    <location>
        <begin position="72"/>
        <end position="94"/>
    </location>
</feature>
<feature type="transmembrane region" description="Helical" evidence="6">
    <location>
        <begin position="253"/>
        <end position="271"/>
    </location>
</feature>
<evidence type="ECO:0000256" key="3">
    <source>
        <dbReference type="ARBA" id="ARBA00022692"/>
    </source>
</evidence>
<dbReference type="InterPro" id="IPR011701">
    <property type="entry name" value="MFS"/>
</dbReference>
<accession>A0ABU0J4C4</accession>
<dbReference type="RefSeq" id="WP_307269558.1">
    <property type="nucleotide sequence ID" value="NZ_JAUSVX010000002.1"/>
</dbReference>
<feature type="transmembrane region" description="Helical" evidence="6">
    <location>
        <begin position="189"/>
        <end position="209"/>
    </location>
</feature>
<feature type="transmembrane region" description="Helical" evidence="6">
    <location>
        <begin position="124"/>
        <end position="148"/>
    </location>
</feature>
<feature type="transmembrane region" description="Helical" evidence="6">
    <location>
        <begin position="503"/>
        <end position="527"/>
    </location>
</feature>
<name>A0ABU0J4C4_9HYPH</name>
<feature type="transmembrane region" description="Helical" evidence="6">
    <location>
        <begin position="393"/>
        <end position="411"/>
    </location>
</feature>
<dbReference type="Pfam" id="PF07690">
    <property type="entry name" value="MFS_1"/>
    <property type="match status" value="1"/>
</dbReference>
<feature type="domain" description="Major facilitator superfamily (MFS) profile" evidence="7">
    <location>
        <begin position="35"/>
        <end position="537"/>
    </location>
</feature>
<feature type="transmembrane region" description="Helical" evidence="6">
    <location>
        <begin position="101"/>
        <end position="118"/>
    </location>
</feature>
<evidence type="ECO:0000256" key="4">
    <source>
        <dbReference type="ARBA" id="ARBA00022989"/>
    </source>
</evidence>
<evidence type="ECO:0000256" key="1">
    <source>
        <dbReference type="ARBA" id="ARBA00004141"/>
    </source>
</evidence>
<feature type="transmembrane region" description="Helical" evidence="6">
    <location>
        <begin position="292"/>
        <end position="312"/>
    </location>
</feature>
<proteinExistence type="predicted"/>
<dbReference type="PANTHER" id="PTHR42718">
    <property type="entry name" value="MAJOR FACILITATOR SUPERFAMILY MULTIDRUG TRANSPORTER MFSC"/>
    <property type="match status" value="1"/>
</dbReference>
<feature type="transmembrane region" description="Helical" evidence="6">
    <location>
        <begin position="332"/>
        <end position="350"/>
    </location>
</feature>
<dbReference type="PROSITE" id="PS50850">
    <property type="entry name" value="MFS"/>
    <property type="match status" value="1"/>
</dbReference>
<evidence type="ECO:0000256" key="2">
    <source>
        <dbReference type="ARBA" id="ARBA00022448"/>
    </source>
</evidence>
<evidence type="ECO:0000256" key="6">
    <source>
        <dbReference type="SAM" id="Phobius"/>
    </source>
</evidence>
<evidence type="ECO:0000313" key="8">
    <source>
        <dbReference type="EMBL" id="MDQ0468391.1"/>
    </source>
</evidence>
<evidence type="ECO:0000259" key="7">
    <source>
        <dbReference type="PROSITE" id="PS50850"/>
    </source>
</evidence>
<dbReference type="Proteomes" id="UP001242480">
    <property type="component" value="Unassembled WGS sequence"/>
</dbReference>
<evidence type="ECO:0000313" key="9">
    <source>
        <dbReference type="Proteomes" id="UP001242480"/>
    </source>
</evidence>
<protein>
    <submittedName>
        <fullName evidence="8">DHA2 family multidrug resistance protein</fullName>
    </submittedName>
</protein>
<dbReference type="SUPFAM" id="SSF103473">
    <property type="entry name" value="MFS general substrate transporter"/>
    <property type="match status" value="1"/>
</dbReference>
<dbReference type="EMBL" id="JAUSVX010000002">
    <property type="protein sequence ID" value="MDQ0468391.1"/>
    <property type="molecule type" value="Genomic_DNA"/>
</dbReference>
<dbReference type="PANTHER" id="PTHR42718:SF9">
    <property type="entry name" value="MAJOR FACILITATOR SUPERFAMILY MULTIDRUG TRANSPORTER MFSC"/>
    <property type="match status" value="1"/>
</dbReference>
<sequence length="537" mass="57189">MSLHLAPVTVVGRALHPVAHAHPRLSADTLRPYVGIAGVLLGSIMATLGTRVTSLGIADLRGGLHLGFDEGAWMTTSFGIGQMMVGVCCPYLGAILGVRRVLLLGIILFFVSSLLAPLSPNLSAFLAAQFLAGAGSGTFIPLTISFIARSLPARLVVYGIAIYAMNSELSQNVAASLEGWYSDNLSWRWIDWQYCGALPLMFACVWYGIPRESVKTELLAHLDWPGLAYAALGFSLLYAGLDQGNRLDWINNGLVNGLLISGGLVTTAFVVRELWVTRTPFLNLRLLMQHHLVLLMLLLAGYRFIILSTSYIIPNYLQTVQNFRELQVGSVLLWIALPQFAIVLPLGYLLSRLDGRLVLAAGTALVGAACLMAAQLTSVWATGDFLQSQIVQALGQSFALTALVVLVVQAINPADALTIGTLLQTSRLFGGEIGTAFMQTFVRQREQIHSNLIGLHVDSLASLTADRLAAYRNAVGAHTSDLAVAGAQATNLLASAIARQAAVLAYIDGFLAAAAGAFVCLLLIAALPANRAARGAS</sequence>
<keyword evidence="5 6" id="KW-0472">Membrane</keyword>
<comment type="caution">
    <text evidence="8">The sequence shown here is derived from an EMBL/GenBank/DDBJ whole genome shotgun (WGS) entry which is preliminary data.</text>
</comment>